<accession>A0A345Z505</accession>
<organism evidence="2 3">
    <name type="scientific">Spiroplasma alleghenense</name>
    <dbReference type="NCBI Taxonomy" id="216931"/>
    <lineage>
        <taxon>Bacteria</taxon>
        <taxon>Bacillati</taxon>
        <taxon>Mycoplasmatota</taxon>
        <taxon>Mollicutes</taxon>
        <taxon>Entomoplasmatales</taxon>
        <taxon>Spiroplasmataceae</taxon>
        <taxon>Spiroplasma</taxon>
    </lineage>
</organism>
<keyword evidence="3" id="KW-1185">Reference proteome</keyword>
<dbReference type="KEGG" id="salx:SALLE_v1c10140"/>
<feature type="transmembrane region" description="Helical" evidence="1">
    <location>
        <begin position="9"/>
        <end position="29"/>
    </location>
</feature>
<feature type="transmembrane region" description="Helical" evidence="1">
    <location>
        <begin position="76"/>
        <end position="98"/>
    </location>
</feature>
<feature type="transmembrane region" description="Helical" evidence="1">
    <location>
        <begin position="185"/>
        <end position="204"/>
    </location>
</feature>
<dbReference type="RefSeq" id="WP_115558576.1">
    <property type="nucleotide sequence ID" value="NZ_CP031376.1"/>
</dbReference>
<protein>
    <recommendedName>
        <fullName evidence="4">Transmembrane protein</fullName>
    </recommendedName>
</protein>
<keyword evidence="1" id="KW-0472">Membrane</keyword>
<evidence type="ECO:0000313" key="3">
    <source>
        <dbReference type="Proteomes" id="UP000254792"/>
    </source>
</evidence>
<reference evidence="2 3" key="1">
    <citation type="submission" date="2018-07" db="EMBL/GenBank/DDBJ databases">
        <title>Complete genome sequence of Spiroplasma alleghenense PLHS-1 (ATCC 51752).</title>
        <authorList>
            <person name="Chou L."/>
            <person name="Lee T.-Y."/>
            <person name="Tsai Y.-M."/>
            <person name="Kuo C.-H."/>
        </authorList>
    </citation>
    <scope>NUCLEOTIDE SEQUENCE [LARGE SCALE GENOMIC DNA]</scope>
    <source>
        <strain evidence="2 3">PLHS-1</strain>
    </source>
</reference>
<dbReference type="EMBL" id="CP031376">
    <property type="protein sequence ID" value="AXK51684.1"/>
    <property type="molecule type" value="Genomic_DNA"/>
</dbReference>
<feature type="transmembrane region" description="Helical" evidence="1">
    <location>
        <begin position="110"/>
        <end position="126"/>
    </location>
</feature>
<feature type="transmembrane region" description="Helical" evidence="1">
    <location>
        <begin position="216"/>
        <end position="235"/>
    </location>
</feature>
<feature type="transmembrane region" description="Helical" evidence="1">
    <location>
        <begin position="294"/>
        <end position="318"/>
    </location>
</feature>
<keyword evidence="1" id="KW-1133">Transmembrane helix</keyword>
<gene>
    <name evidence="2" type="ORF">SALLE_v1c10140</name>
</gene>
<name>A0A345Z505_9MOLU</name>
<keyword evidence="1" id="KW-0812">Transmembrane</keyword>
<sequence length="458" mass="52859">MLINKKTKILFSFLLIFSYSLSIVTLVLIDSPTIFFTITFTLTFILALWYLNFLVKRKSDFEIKEEGLLNKFYIKLIEIVATVMIIVLLVNTYVVYSFWTLINNLVSTKHIPIIVILLTLISGLLIERKIICFLIVFVVIQPVILNTQINSPQLLSGFVGTFWLVYYTKESAFESQAISNYTSRILLLSLAVTIILFLFFPFATDSIVQNPLGISNLNLMLNMIPIILFLTCLLFSIDFKWLIIGFFVIQMILFFVLGFNIQGNKHTEIDFILFNSNFIENIGAEIWLTNLLKILIDFIFALLFFGLLNFISEIFSFFSDKNSFTKNISYLNEKRFINATICHVVNNLSLMGNSLKDVPIKDEDPKIMRSEMLLNFTQPLLLTNNPFSFFNLSITALISKLNDSNPIIEIMNLLKFNWLVHLYSIILILLIIIGKKADFLFWNSKLPKYSKKAKIEVV</sequence>
<feature type="transmembrane region" description="Helical" evidence="1">
    <location>
        <begin position="418"/>
        <end position="442"/>
    </location>
</feature>
<evidence type="ECO:0000256" key="1">
    <source>
        <dbReference type="SAM" id="Phobius"/>
    </source>
</evidence>
<proteinExistence type="predicted"/>
<evidence type="ECO:0000313" key="2">
    <source>
        <dbReference type="EMBL" id="AXK51684.1"/>
    </source>
</evidence>
<dbReference type="AlphaFoldDB" id="A0A345Z505"/>
<feature type="transmembrane region" description="Helical" evidence="1">
    <location>
        <begin position="131"/>
        <end position="149"/>
    </location>
</feature>
<feature type="transmembrane region" description="Helical" evidence="1">
    <location>
        <begin position="35"/>
        <end position="55"/>
    </location>
</feature>
<dbReference type="Proteomes" id="UP000254792">
    <property type="component" value="Chromosome"/>
</dbReference>
<feature type="transmembrane region" description="Helical" evidence="1">
    <location>
        <begin position="242"/>
        <end position="261"/>
    </location>
</feature>
<feature type="transmembrane region" description="Helical" evidence="1">
    <location>
        <begin position="155"/>
        <end position="173"/>
    </location>
</feature>
<evidence type="ECO:0008006" key="4">
    <source>
        <dbReference type="Google" id="ProtNLM"/>
    </source>
</evidence>